<evidence type="ECO:0000256" key="1">
    <source>
        <dbReference type="SAM" id="Phobius"/>
    </source>
</evidence>
<organism evidence="2">
    <name type="scientific">viral metagenome</name>
    <dbReference type="NCBI Taxonomy" id="1070528"/>
    <lineage>
        <taxon>unclassified sequences</taxon>
        <taxon>metagenomes</taxon>
        <taxon>organismal metagenomes</taxon>
    </lineage>
</organism>
<feature type="transmembrane region" description="Helical" evidence="1">
    <location>
        <begin position="231"/>
        <end position="249"/>
    </location>
</feature>
<sequence length="250" mass="29869">MNVMHLINERTPFYLVSCIFLFTNIVLSFISAFNKTTNSSDFFPIGGEYYGKSIHDSSVVDKLCWYFSQLTHHTIFLLFTYFLMALLNVKSEKFFKMVAPLALSISVLYFYFLYPKQKLKIHELSFSNFFSHFMIIFLVFGEFMYIKDYQFFETTNCLVFVISALLCVWINHLLRGVWSYNIIKLDRFSGWKMVSTTVLMMYAFSVMFYLFKYNHLEYFGFKAKYLRETSYFFSGIINIIFVLLFESKYK</sequence>
<feature type="transmembrane region" description="Helical" evidence="1">
    <location>
        <begin position="190"/>
        <end position="211"/>
    </location>
</feature>
<dbReference type="AlphaFoldDB" id="A0A6C0D2V2"/>
<feature type="transmembrane region" description="Helical" evidence="1">
    <location>
        <begin position="94"/>
        <end position="114"/>
    </location>
</feature>
<keyword evidence="1" id="KW-1133">Transmembrane helix</keyword>
<dbReference type="EMBL" id="MN739520">
    <property type="protein sequence ID" value="QHT10414.1"/>
    <property type="molecule type" value="Genomic_DNA"/>
</dbReference>
<name>A0A6C0D2V2_9ZZZZ</name>
<evidence type="ECO:0000313" key="2">
    <source>
        <dbReference type="EMBL" id="QHT10414.1"/>
    </source>
</evidence>
<feature type="transmembrane region" description="Helical" evidence="1">
    <location>
        <begin position="158"/>
        <end position="178"/>
    </location>
</feature>
<keyword evidence="1" id="KW-0472">Membrane</keyword>
<feature type="transmembrane region" description="Helical" evidence="1">
    <location>
        <begin position="126"/>
        <end position="146"/>
    </location>
</feature>
<reference evidence="2" key="1">
    <citation type="journal article" date="2020" name="Nature">
        <title>Giant virus diversity and host interactions through global metagenomics.</title>
        <authorList>
            <person name="Schulz F."/>
            <person name="Roux S."/>
            <person name="Paez-Espino D."/>
            <person name="Jungbluth S."/>
            <person name="Walsh D.A."/>
            <person name="Denef V.J."/>
            <person name="McMahon K.D."/>
            <person name="Konstantinidis K.T."/>
            <person name="Eloe-Fadrosh E.A."/>
            <person name="Kyrpides N.C."/>
            <person name="Woyke T."/>
        </authorList>
    </citation>
    <scope>NUCLEOTIDE SEQUENCE</scope>
    <source>
        <strain evidence="2">GVMAG-M-3300023174-107</strain>
    </source>
</reference>
<feature type="transmembrane region" description="Helical" evidence="1">
    <location>
        <begin position="70"/>
        <end position="88"/>
    </location>
</feature>
<proteinExistence type="predicted"/>
<protein>
    <submittedName>
        <fullName evidence="2">Uncharacterized protein</fullName>
    </submittedName>
</protein>
<accession>A0A6C0D2V2</accession>
<keyword evidence="1" id="KW-0812">Transmembrane</keyword>
<feature type="transmembrane region" description="Helical" evidence="1">
    <location>
        <begin position="12"/>
        <end position="33"/>
    </location>
</feature>